<dbReference type="InterPro" id="IPR017896">
    <property type="entry name" value="4Fe4S_Fe-S-bd"/>
</dbReference>
<dbReference type="NCBIfam" id="TIGR01945">
    <property type="entry name" value="rnfC"/>
    <property type="match status" value="1"/>
</dbReference>
<dbReference type="Pfam" id="PF01512">
    <property type="entry name" value="Complex1_51K"/>
    <property type="match status" value="1"/>
</dbReference>
<dbReference type="Pfam" id="PF12838">
    <property type="entry name" value="Fer4_7"/>
    <property type="match status" value="1"/>
</dbReference>
<evidence type="ECO:0000256" key="4">
    <source>
        <dbReference type="ARBA" id="ARBA00022737"/>
    </source>
</evidence>
<keyword evidence="8" id="KW-0472">Membrane</keyword>
<dbReference type="PROSITE" id="PS51379">
    <property type="entry name" value="4FE4S_FER_2"/>
    <property type="match status" value="2"/>
</dbReference>
<dbReference type="InterPro" id="IPR010208">
    <property type="entry name" value="Ion_transpt_RnfC/RsxC"/>
</dbReference>
<evidence type="ECO:0000256" key="1">
    <source>
        <dbReference type="ARBA" id="ARBA00022448"/>
    </source>
</evidence>
<comment type="similarity">
    <text evidence="8">Belongs to the 4Fe4S bacterial-type ferredoxin family. RnfC subfamily.</text>
</comment>
<dbReference type="InterPro" id="IPR026902">
    <property type="entry name" value="RnfC_N"/>
</dbReference>
<dbReference type="PANTHER" id="PTHR43034:SF2">
    <property type="entry name" value="ION-TRANSLOCATING OXIDOREDUCTASE COMPLEX SUBUNIT C"/>
    <property type="match status" value="1"/>
</dbReference>
<proteinExistence type="inferred from homology"/>
<dbReference type="RefSeq" id="WP_296952053.1">
    <property type="nucleotide sequence ID" value="NZ_LT599021.1"/>
</dbReference>
<keyword evidence="1 8" id="KW-0813">Transport</keyword>
<feature type="binding site" evidence="8">
    <location>
        <position position="366"/>
    </location>
    <ligand>
        <name>[4Fe-4S] cluster</name>
        <dbReference type="ChEBI" id="CHEBI:49883"/>
        <label>2</label>
    </ligand>
</feature>
<evidence type="ECO:0000256" key="6">
    <source>
        <dbReference type="ARBA" id="ARBA00023004"/>
    </source>
</evidence>
<keyword evidence="5 8" id="KW-0249">Electron transport</keyword>
<dbReference type="EC" id="7.-.-.-" evidence="8"/>
<evidence type="ECO:0000256" key="2">
    <source>
        <dbReference type="ARBA" id="ARBA00022485"/>
    </source>
</evidence>
<comment type="function">
    <text evidence="8">Part of a membrane-bound complex that couples electron transfer with translocation of ions across the membrane.</text>
</comment>
<evidence type="ECO:0000259" key="9">
    <source>
        <dbReference type="PROSITE" id="PS51379"/>
    </source>
</evidence>
<gene>
    <name evidence="8" type="primary">rnfC</name>
    <name evidence="10" type="ORF">KL86DYS2_13342</name>
</gene>
<dbReference type="GO" id="GO:0022900">
    <property type="term" value="P:electron transport chain"/>
    <property type="evidence" value="ECO:0007669"/>
    <property type="project" value="UniProtKB-UniRule"/>
</dbReference>
<feature type="binding site" evidence="8">
    <location>
        <position position="356"/>
    </location>
    <ligand>
        <name>[4Fe-4S] cluster</name>
        <dbReference type="ChEBI" id="CHEBI:49883"/>
        <label>1</label>
    </ligand>
</feature>
<dbReference type="SUPFAM" id="SSF46548">
    <property type="entry name" value="alpha-helical ferredoxin"/>
    <property type="match status" value="1"/>
</dbReference>
<dbReference type="InterPro" id="IPR017900">
    <property type="entry name" value="4Fe4S_Fe_S_CS"/>
</dbReference>
<dbReference type="PROSITE" id="PS00198">
    <property type="entry name" value="4FE4S_FER_1"/>
    <property type="match status" value="1"/>
</dbReference>
<reference evidence="10" key="1">
    <citation type="submission" date="2016-04" db="EMBL/GenBank/DDBJ databases">
        <authorList>
            <person name="Evans L.H."/>
            <person name="Alamgir A."/>
            <person name="Owens N."/>
            <person name="Weber N.D."/>
            <person name="Virtaneva K."/>
            <person name="Barbian K."/>
            <person name="Babar A."/>
            <person name="Rosenke K."/>
        </authorList>
    </citation>
    <scope>NUCLEOTIDE SEQUENCE</scope>
    <source>
        <strain evidence="10">86-2</strain>
    </source>
</reference>
<dbReference type="AlphaFoldDB" id="A0A212K999"/>
<evidence type="ECO:0000256" key="5">
    <source>
        <dbReference type="ARBA" id="ARBA00022982"/>
    </source>
</evidence>
<dbReference type="InterPro" id="IPR011538">
    <property type="entry name" value="Nuo51_FMN-bd"/>
</dbReference>
<dbReference type="GO" id="GO:0051539">
    <property type="term" value="F:4 iron, 4 sulfur cluster binding"/>
    <property type="evidence" value="ECO:0007669"/>
    <property type="project" value="UniProtKB-KW"/>
</dbReference>
<dbReference type="Gene3D" id="3.40.50.11540">
    <property type="entry name" value="NADH-ubiquinone oxidoreductase 51kDa subunit"/>
    <property type="match status" value="1"/>
</dbReference>
<keyword evidence="7 8" id="KW-0411">Iron-sulfur</keyword>
<keyword evidence="4 8" id="KW-0677">Repeat</keyword>
<dbReference type="Gene3D" id="3.30.70.3270">
    <property type="match status" value="1"/>
</dbReference>
<comment type="subcellular location">
    <subcellularLocation>
        <location evidence="8">Cell membrane</location>
        <topology evidence="8">Peripheral membrane protein</topology>
    </subcellularLocation>
</comment>
<feature type="domain" description="4Fe-4S ferredoxin-type" evidence="9">
    <location>
        <begin position="386"/>
        <end position="415"/>
    </location>
</feature>
<dbReference type="GO" id="GO:0009055">
    <property type="term" value="F:electron transfer activity"/>
    <property type="evidence" value="ECO:0007669"/>
    <property type="project" value="InterPro"/>
</dbReference>
<feature type="binding site" evidence="8">
    <location>
        <position position="398"/>
    </location>
    <ligand>
        <name>[4Fe-4S] cluster</name>
        <dbReference type="ChEBI" id="CHEBI:49883"/>
        <label>2</label>
    </ligand>
</feature>
<evidence type="ECO:0000313" key="10">
    <source>
        <dbReference type="EMBL" id="SBW08309.1"/>
    </source>
</evidence>
<comment type="cofactor">
    <cofactor evidence="8">
        <name>[4Fe-4S] cluster</name>
        <dbReference type="ChEBI" id="CHEBI:49883"/>
    </cofactor>
    <text evidence="8">Binds 2 [4Fe-4S] clusters per subunit.</text>
</comment>
<feature type="binding site" evidence="8">
    <location>
        <position position="395"/>
    </location>
    <ligand>
        <name>[4Fe-4S] cluster</name>
        <dbReference type="ChEBI" id="CHEBI:49883"/>
        <label>2</label>
    </ligand>
</feature>
<feature type="binding site" evidence="8">
    <location>
        <position position="405"/>
    </location>
    <ligand>
        <name>[4Fe-4S] cluster</name>
        <dbReference type="ChEBI" id="CHEBI:49883"/>
        <label>1</label>
    </ligand>
</feature>
<dbReference type="HAMAP" id="MF_00461">
    <property type="entry name" value="RsxC_RnfC"/>
    <property type="match status" value="1"/>
</dbReference>
<feature type="domain" description="4Fe-4S ferredoxin-type" evidence="9">
    <location>
        <begin position="347"/>
        <end position="376"/>
    </location>
</feature>
<feature type="binding site" evidence="8">
    <location>
        <position position="362"/>
    </location>
    <ligand>
        <name>[4Fe-4S] cluster</name>
        <dbReference type="ChEBI" id="CHEBI:49883"/>
        <label>1</label>
    </ligand>
</feature>
<keyword evidence="3 8" id="KW-0479">Metal-binding</keyword>
<dbReference type="EMBL" id="FLUL01000001">
    <property type="protein sequence ID" value="SBW08309.1"/>
    <property type="molecule type" value="Genomic_DNA"/>
</dbReference>
<dbReference type="GO" id="GO:0046872">
    <property type="term" value="F:metal ion binding"/>
    <property type="evidence" value="ECO:0007669"/>
    <property type="project" value="UniProtKB-KW"/>
</dbReference>
<feature type="binding site" evidence="8">
    <location>
        <position position="401"/>
    </location>
    <ligand>
        <name>[4Fe-4S] cluster</name>
        <dbReference type="ChEBI" id="CHEBI:49883"/>
        <label>2</label>
    </ligand>
</feature>
<evidence type="ECO:0000256" key="3">
    <source>
        <dbReference type="ARBA" id="ARBA00022723"/>
    </source>
</evidence>
<protein>
    <recommendedName>
        <fullName evidence="8">Ion-translocating oxidoreductase complex subunit C</fullName>
        <ecNumber evidence="8">7.-.-.-</ecNumber>
    </recommendedName>
    <alternativeName>
        <fullName evidence="8">Rnf electron transport complex subunit C</fullName>
    </alternativeName>
</protein>
<organism evidence="10">
    <name type="scientific">uncultured Dysgonomonas sp</name>
    <dbReference type="NCBI Taxonomy" id="206096"/>
    <lineage>
        <taxon>Bacteria</taxon>
        <taxon>Pseudomonadati</taxon>
        <taxon>Bacteroidota</taxon>
        <taxon>Bacteroidia</taxon>
        <taxon>Bacteroidales</taxon>
        <taxon>Dysgonomonadaceae</taxon>
        <taxon>Dysgonomonas</taxon>
        <taxon>environmental samples</taxon>
    </lineage>
</organism>
<evidence type="ECO:0000256" key="8">
    <source>
        <dbReference type="HAMAP-Rule" id="MF_00461"/>
    </source>
</evidence>
<keyword evidence="2 8" id="KW-0004">4Fe-4S</keyword>
<dbReference type="GO" id="GO:0005886">
    <property type="term" value="C:plasma membrane"/>
    <property type="evidence" value="ECO:0007669"/>
    <property type="project" value="UniProtKB-SubCell"/>
</dbReference>
<accession>A0A212K999</accession>
<dbReference type="InterPro" id="IPR037225">
    <property type="entry name" value="Nuo51_FMN-bd_sf"/>
</dbReference>
<sequence length="430" mass="47759">MIMHILSMKGKTKKKSIQAIEDAPFLYIPLAEYLGCAPTPVVNVGDKVKKYQLIGEAKDKFATKVHAPVSGVILETKDYPFADGSSVKTIVIQNDYKDEEVNDISHKDYNQCSPEELIERIKDAGIVGQGGAQFPTAIKYSVGEHKIHTFIVNGAECEPYLTSDYSLMAERTEELFKGIDIIKKILNADNVIIGIEHQNRELLKVFAPYLQQEEHKGYKAILLPDQYPQGGELQLIKSATGIELPRSKRPAEAGIIVSNIGTIYSVYQAVVNHKPVISRIITISGERSTNYGNYEVKIGTPIRHITKSLGIETSGNTIIQGGPMMGKAIQDLSIPVTKGASGILFLKKEEVKRSNCISCGYCVDVCPMRLMPMKFEENYRKKKYFNLEKYSISSCIECAACEYICPSNVPLIESIKEGKVKLKELANAIR</sequence>
<evidence type="ECO:0000256" key="7">
    <source>
        <dbReference type="ARBA" id="ARBA00023014"/>
    </source>
</evidence>
<dbReference type="Pfam" id="PF13375">
    <property type="entry name" value="RnfC_N"/>
    <property type="match status" value="1"/>
</dbReference>
<keyword evidence="8" id="KW-1003">Cell membrane</keyword>
<feature type="binding site" evidence="8">
    <location>
        <position position="359"/>
    </location>
    <ligand>
        <name>[4Fe-4S] cluster</name>
        <dbReference type="ChEBI" id="CHEBI:49883"/>
        <label>1</label>
    </ligand>
</feature>
<dbReference type="PANTHER" id="PTHR43034">
    <property type="entry name" value="ION-TRANSLOCATING OXIDOREDUCTASE COMPLEX SUBUNIT C"/>
    <property type="match status" value="1"/>
</dbReference>
<dbReference type="NCBIfam" id="NF003454">
    <property type="entry name" value="PRK05035.1"/>
    <property type="match status" value="1"/>
</dbReference>
<keyword evidence="8" id="KW-1278">Translocase</keyword>
<name>A0A212K999_9BACT</name>
<dbReference type="SUPFAM" id="SSF142019">
    <property type="entry name" value="Nqo1 FMN-binding domain-like"/>
    <property type="match status" value="1"/>
</dbReference>
<keyword evidence="6 8" id="KW-0408">Iron</keyword>
<comment type="subunit">
    <text evidence="8">The complex is composed of six subunits: RnfA, RnfB, RnfC, RnfD, RnfE and RnfG.</text>
</comment>